<evidence type="ECO:0000256" key="1">
    <source>
        <dbReference type="SAM" id="MobiDB-lite"/>
    </source>
</evidence>
<dbReference type="NCBIfam" id="TIGR02099">
    <property type="entry name" value="YhdP family protein"/>
    <property type="match status" value="1"/>
</dbReference>
<proteinExistence type="predicted"/>
<evidence type="ECO:0000313" key="5">
    <source>
        <dbReference type="Proteomes" id="UP001163266"/>
    </source>
</evidence>
<evidence type="ECO:0000313" key="4">
    <source>
        <dbReference type="EMBL" id="UZD54676.1"/>
    </source>
</evidence>
<keyword evidence="2" id="KW-0472">Membrane</keyword>
<dbReference type="RefSeq" id="WP_264892284.1">
    <property type="nucleotide sequence ID" value="NZ_CP110257.1"/>
</dbReference>
<protein>
    <submittedName>
        <fullName evidence="4">YhdP family protein</fullName>
    </submittedName>
</protein>
<sequence length="1390" mass="151780">MPLLPSPVMLTPSWRTVRIAVRVAGSLVLLAWGLFVVAWLVLHWAILPRIDHWRDDLERAASQALGLPAQIGRIRVESHGWVPTLELTDVRVRDRENRVALHLARVRAALSASSLVHLEPRFAQLVFDAPVLDVRRDAQGRWSVAGLELGDGSSPGDGAQADWLFSQDEVVVRQGAVRWIDELRGSEPLVLSDVTFVLRNGGGLGSRRHEWRLDATPPADWGDRFSLRGRFTHPLLGRAGDVSRWSGTGYAELPHVDVRRLRQYTDLPFRLDAGTGALRLWAALRDGRPVEATLDAALREVRAQLVPDGDPLVLDSLEGRLEAQHERDVYRLAARQLAFRTGDGSAWPASDWQATWKAGSDDGAHDGEFRADRLDLALLAGLGERLPLGSALRRELAALAPAGIVHGLQVRWEGPIDAPQTYRAQGRVEGLHLAAETLDDAQLRARRVGRPGFSGADLQFEASEHGGAAQLHIREGALGLPGVFEEPEIPLDRLEARLEWTLTRPRGAAAGDLSRPAAVELRVRDARFANADAEGQFQAVWRTGTGPEGEGPGGRLPGVLELTGRLSRADAARTWRYLPLELPADVRDYVRRAVVAGTARQVDFRVKGDLWHFPYADARQGEFRIAAQIEDGIFAYGPAERGQTQAPWPAFTQVRGHLVFDRTSMRIEDARARLFGFELGGIRGGIADLMNDSVLVLEGHGKGPLADALRFVKETPVDEWTHHALSKARGTGDAQLRLHVQIPLARMDEARVQGLVTLLGNEVQIVPDTPVMTQARGQVQFSDQGFAVRGASARVLGGEASFEGGTQKDGSMRFSGQGTASAEGMRLAREIAWLPYLAEHLRGQATYRATLDVTQEGVPQLQITSSLQGLAIQLPEPLAKSADASWPLRVQTQQTQPPAEGRPARDRLVVELAQRLHAQYERELAPEGARVLAGAIGLPHPVEPPARGVLAVIQPSRLDVDAWRAVAASFEGLAEGSVAATPSGAGGPIGQEDRFGFLPDRISLRADELTVDQRRLTRVVAGLTRDEDVWRANLVAEQLSGYVEYRPPQGRGSRAGGQVYARLSRLALPASAAEEVDSLLDQAPAQVPSLDIVVDDFQLHDLRLGRVEVEATNRRAGEIREWRLERLVVATPDARLSATGTWRGAQGTGARRRTDLDFELDIADAGALLDRFGLKQVVRRGKGKLEGRIGWLGSPLALDYSTLDGEFHIDVARGQFLKADPGIAKLAGILSLQSLPRRLTLDFRDVFQEGFAFDAFTGDVRIESGVARTNNLRLRGVTAAVLMEGQTDIDRETQDLRVVVVPEINAGTASLAYAVINPAIGLGTFLAQWFLRKPLAEASTREFHVTGTWTDPKVDAVRRRPGPGTGTGEGPVRPELARQERGPEMQGEAR</sequence>
<feature type="compositionally biased region" description="Basic and acidic residues" evidence="1">
    <location>
        <begin position="1375"/>
        <end position="1390"/>
    </location>
</feature>
<gene>
    <name evidence="4" type="ORF">OMP39_13585</name>
</gene>
<keyword evidence="2" id="KW-1133">Transmembrane helix</keyword>
<reference evidence="4" key="1">
    <citation type="submission" date="2022-10" db="EMBL/GenBank/DDBJ databases">
        <title>Complete genome sequence of Schlegelella aquatica LMG 23380.</title>
        <authorList>
            <person name="Musilova J."/>
            <person name="Kourilova X."/>
            <person name="Bezdicek M."/>
            <person name="Hermankova K."/>
            <person name="Obruca S."/>
            <person name="Sedlar K."/>
        </authorList>
    </citation>
    <scope>NUCLEOTIDE SEQUENCE</scope>
    <source>
        <strain evidence="4">LMG 23380</strain>
    </source>
</reference>
<organism evidence="4 5">
    <name type="scientific">Caldimonas aquatica</name>
    <dbReference type="NCBI Taxonomy" id="376175"/>
    <lineage>
        <taxon>Bacteria</taxon>
        <taxon>Pseudomonadati</taxon>
        <taxon>Pseudomonadota</taxon>
        <taxon>Betaproteobacteria</taxon>
        <taxon>Burkholderiales</taxon>
        <taxon>Sphaerotilaceae</taxon>
        <taxon>Caldimonas</taxon>
    </lineage>
</organism>
<keyword evidence="5" id="KW-1185">Reference proteome</keyword>
<dbReference type="Proteomes" id="UP001163266">
    <property type="component" value="Chromosome"/>
</dbReference>
<dbReference type="Pfam" id="PF13116">
    <property type="entry name" value="YhdP"/>
    <property type="match status" value="1"/>
</dbReference>
<dbReference type="PANTHER" id="PTHR38690">
    <property type="entry name" value="PROTEASE-RELATED"/>
    <property type="match status" value="1"/>
</dbReference>
<evidence type="ECO:0000259" key="3">
    <source>
        <dbReference type="Pfam" id="PF13116"/>
    </source>
</evidence>
<evidence type="ECO:0000256" key="2">
    <source>
        <dbReference type="SAM" id="Phobius"/>
    </source>
</evidence>
<feature type="region of interest" description="Disordered" evidence="1">
    <location>
        <begin position="1354"/>
        <end position="1390"/>
    </location>
</feature>
<feature type="transmembrane region" description="Helical" evidence="2">
    <location>
        <begin position="21"/>
        <end position="46"/>
    </location>
</feature>
<feature type="domain" description="YhdP central" evidence="3">
    <location>
        <begin position="20"/>
        <end position="1354"/>
    </location>
</feature>
<keyword evidence="2" id="KW-0812">Transmembrane</keyword>
<name>A0ABY6MRP3_9BURK</name>
<dbReference type="InterPro" id="IPR025263">
    <property type="entry name" value="YhdP_central"/>
</dbReference>
<dbReference type="EMBL" id="CP110257">
    <property type="protein sequence ID" value="UZD54676.1"/>
    <property type="molecule type" value="Genomic_DNA"/>
</dbReference>
<dbReference type="PANTHER" id="PTHR38690:SF1">
    <property type="entry name" value="PROTEASE"/>
    <property type="match status" value="1"/>
</dbReference>
<dbReference type="InterPro" id="IPR011836">
    <property type="entry name" value="YhdP"/>
</dbReference>
<accession>A0ABY6MRP3</accession>